<evidence type="ECO:0000313" key="5">
    <source>
        <dbReference type="EMBL" id="NFV27324.1"/>
    </source>
</evidence>
<evidence type="ECO:0000313" key="7">
    <source>
        <dbReference type="Proteomes" id="UP000473681"/>
    </source>
</evidence>
<evidence type="ECO:0000313" key="6">
    <source>
        <dbReference type="Proteomes" id="UP000472355"/>
    </source>
</evidence>
<dbReference type="EMBL" id="SWOV01000065">
    <property type="protein sequence ID" value="NFF89390.1"/>
    <property type="molecule type" value="Genomic_DNA"/>
</dbReference>
<dbReference type="EMBL" id="SXFB01000013">
    <property type="protein sequence ID" value="NFV27324.1"/>
    <property type="molecule type" value="Genomic_DNA"/>
</dbReference>
<accession>A0A0C2SLS4</accession>
<dbReference type="RefSeq" id="WP_003372782.1">
    <property type="nucleotide sequence ID" value="NZ_CP070936.1"/>
</dbReference>
<sequence>MLYSDINLQHEVYRDDVFDIAKWLKDEDVAKYLNEKDGITNSLDSLANNSTLPVMTQYFNNNGPFYMIEHKNKSIGYLKIVTKGNNNSAEIVVAIGDKKRWGKGIGTIAVKKALSEAFLKYRFNKVVAKIHKENHRSSKVFKKVGFIENELLEKETKYCLTFNNYISQFSS</sequence>
<dbReference type="InterPro" id="IPR016181">
    <property type="entry name" value="Acyl_CoA_acyltransferase"/>
</dbReference>
<dbReference type="AlphaFoldDB" id="A0A0C2SLS4"/>
<evidence type="ECO:0000259" key="1">
    <source>
        <dbReference type="PROSITE" id="PS51186"/>
    </source>
</evidence>
<evidence type="ECO:0000313" key="4">
    <source>
        <dbReference type="EMBL" id="NFN33857.1"/>
    </source>
</evidence>
<keyword evidence="4" id="KW-0808">Transferase</keyword>
<reference evidence="2 6" key="1">
    <citation type="submission" date="2019-02" db="EMBL/GenBank/DDBJ databases">
        <title>Genome sequencing of Clostridium botulinum clinical isolates.</title>
        <authorList>
            <person name="Brunt J."/>
            <person name="Van Vliet A.H.M."/>
            <person name="Stringer S.C."/>
            <person name="Grant K.A."/>
            <person name="Carter A.C."/>
            <person name="Peck M.W."/>
        </authorList>
    </citation>
    <scope>NUCLEOTIDE SEQUENCE [LARGE SCALE GENOMIC DNA]</scope>
    <source>
        <strain evidence="2 6">H113700579</strain>
    </source>
</reference>
<dbReference type="EMBL" id="SWVK01000002">
    <property type="protein sequence ID" value="NFN33857.1"/>
    <property type="molecule type" value="Genomic_DNA"/>
</dbReference>
<gene>
    <name evidence="2" type="ORF">EXM65_04910</name>
    <name evidence="3" type="ORF">FC774_16180</name>
    <name evidence="4" type="ORF">FDB51_01680</name>
    <name evidence="5" type="ORF">FDG31_14315</name>
</gene>
<dbReference type="Proteomes" id="UP000476820">
    <property type="component" value="Unassembled WGS sequence"/>
</dbReference>
<dbReference type="PANTHER" id="PTHR43415:SF3">
    <property type="entry name" value="GNAT-FAMILY ACETYLTRANSFERASE"/>
    <property type="match status" value="1"/>
</dbReference>
<dbReference type="Proteomes" id="UP000486903">
    <property type="component" value="Unassembled WGS sequence"/>
</dbReference>
<dbReference type="Proteomes" id="UP000473681">
    <property type="component" value="Unassembled WGS sequence"/>
</dbReference>
<comment type="caution">
    <text evidence="4">The sequence shown here is derived from an EMBL/GenBank/DDBJ whole genome shotgun (WGS) entry which is preliminary data.</text>
</comment>
<organism evidence="4 7">
    <name type="scientific">Clostridium botulinum</name>
    <dbReference type="NCBI Taxonomy" id="1491"/>
    <lineage>
        <taxon>Bacteria</taxon>
        <taxon>Bacillati</taxon>
        <taxon>Bacillota</taxon>
        <taxon>Clostridia</taxon>
        <taxon>Eubacteriales</taxon>
        <taxon>Clostridiaceae</taxon>
        <taxon>Clostridium</taxon>
    </lineage>
</organism>
<dbReference type="Pfam" id="PF13302">
    <property type="entry name" value="Acetyltransf_3"/>
    <property type="match status" value="1"/>
</dbReference>
<dbReference type="EMBL" id="SGKU01000009">
    <property type="protein sequence ID" value="NFA41935.1"/>
    <property type="molecule type" value="Genomic_DNA"/>
</dbReference>
<dbReference type="PANTHER" id="PTHR43415">
    <property type="entry name" value="SPERMIDINE N(1)-ACETYLTRANSFERASE"/>
    <property type="match status" value="1"/>
</dbReference>
<dbReference type="SUPFAM" id="SSF55729">
    <property type="entry name" value="Acyl-CoA N-acyltransferases (Nat)"/>
    <property type="match status" value="1"/>
</dbReference>
<dbReference type="InterPro" id="IPR000182">
    <property type="entry name" value="GNAT_dom"/>
</dbReference>
<proteinExistence type="predicted"/>
<dbReference type="OrthoDB" id="9795206at2"/>
<evidence type="ECO:0000313" key="8">
    <source>
        <dbReference type="Proteomes" id="UP000476820"/>
    </source>
</evidence>
<dbReference type="PROSITE" id="PS51186">
    <property type="entry name" value="GNAT"/>
    <property type="match status" value="1"/>
</dbReference>
<dbReference type="Proteomes" id="UP000472355">
    <property type="component" value="Unassembled WGS sequence"/>
</dbReference>
<evidence type="ECO:0000313" key="9">
    <source>
        <dbReference type="Proteomes" id="UP000486903"/>
    </source>
</evidence>
<feature type="domain" description="N-acetyltransferase" evidence="1">
    <location>
        <begin position="1"/>
        <end position="165"/>
    </location>
</feature>
<dbReference type="GO" id="GO:0016747">
    <property type="term" value="F:acyltransferase activity, transferring groups other than amino-acyl groups"/>
    <property type="evidence" value="ECO:0007669"/>
    <property type="project" value="InterPro"/>
</dbReference>
<name>A0A0C2SLS4_CLOBO</name>
<reference evidence="7 8" key="2">
    <citation type="submission" date="2019-04" db="EMBL/GenBank/DDBJ databases">
        <title>Genome sequencing of Clostridium botulinum Groups I-IV and Clostridium butyricum.</title>
        <authorList>
            <person name="Brunt J."/>
            <person name="Van Vliet A.H.M."/>
            <person name="Stringer S.C."/>
            <person name="Carter A.T."/>
            <person name="Peck M.W."/>
        </authorList>
    </citation>
    <scope>NUCLEOTIDE SEQUENCE [LARGE SCALE GENOMIC DNA]</scope>
    <source>
        <strain evidence="3 8">1605</strain>
        <strain evidence="5 9">BL81</strain>
        <strain evidence="4 7">CB-K-33E</strain>
    </source>
</reference>
<evidence type="ECO:0000313" key="3">
    <source>
        <dbReference type="EMBL" id="NFF89390.1"/>
    </source>
</evidence>
<protein>
    <submittedName>
        <fullName evidence="2 4">N-acetyltransferase</fullName>
    </submittedName>
</protein>
<dbReference type="Gene3D" id="3.40.630.30">
    <property type="match status" value="1"/>
</dbReference>
<evidence type="ECO:0000313" key="2">
    <source>
        <dbReference type="EMBL" id="NFA41935.1"/>
    </source>
</evidence>